<dbReference type="KEGG" id="ndk:I601_1750"/>
<reference evidence="2 3" key="1">
    <citation type="submission" date="2016-03" db="EMBL/GenBank/DDBJ databases">
        <title>Complete genome sequence of a soil Actinobacterium, Nocardioides dokdonensis FR1436.</title>
        <authorList>
            <person name="Kwon S.-K."/>
            <person name="Kim K."/>
            <person name="Kim J.F."/>
        </authorList>
    </citation>
    <scope>NUCLEOTIDE SEQUENCE [LARGE SCALE GENOMIC DNA]</scope>
    <source>
        <strain evidence="2 3">FR1436</strain>
    </source>
</reference>
<dbReference type="AlphaFoldDB" id="A0A1A9GL39"/>
<dbReference type="EMBL" id="CP015079">
    <property type="protein sequence ID" value="ANH38181.1"/>
    <property type="molecule type" value="Genomic_DNA"/>
</dbReference>
<dbReference type="Proteomes" id="UP000077868">
    <property type="component" value="Chromosome"/>
</dbReference>
<evidence type="ECO:0000256" key="1">
    <source>
        <dbReference type="SAM" id="SignalP"/>
    </source>
</evidence>
<evidence type="ECO:0000313" key="2">
    <source>
        <dbReference type="EMBL" id="ANH38181.1"/>
    </source>
</evidence>
<sequence length="132" mass="14597">MKKILAASIGAALLVPIAATSASAQYSSNNTDVAFKAPRKVQVGETIKVRVKANTFGDAGSHCTGDFVLIVKNQDREIVKQARKPVRNRETFSFKLRHKDVYRVAVKYERGENDSCGTSRTARDLRVVKRMA</sequence>
<dbReference type="RefSeq" id="WP_068108283.1">
    <property type="nucleotide sequence ID" value="NZ_CP015079.1"/>
</dbReference>
<dbReference type="PATRIC" id="fig|1300347.3.peg.1749"/>
<accession>A0A1A9GL39</accession>
<gene>
    <name evidence="2" type="ORF">I601_1750</name>
</gene>
<organism evidence="2 3">
    <name type="scientific">Nocardioides dokdonensis FR1436</name>
    <dbReference type="NCBI Taxonomy" id="1300347"/>
    <lineage>
        <taxon>Bacteria</taxon>
        <taxon>Bacillati</taxon>
        <taxon>Actinomycetota</taxon>
        <taxon>Actinomycetes</taxon>
        <taxon>Propionibacteriales</taxon>
        <taxon>Nocardioidaceae</taxon>
        <taxon>Nocardioides</taxon>
    </lineage>
</organism>
<keyword evidence="3" id="KW-1185">Reference proteome</keyword>
<evidence type="ECO:0000313" key="3">
    <source>
        <dbReference type="Proteomes" id="UP000077868"/>
    </source>
</evidence>
<keyword evidence="1" id="KW-0732">Signal</keyword>
<proteinExistence type="predicted"/>
<name>A0A1A9GL39_9ACTN</name>
<protein>
    <submittedName>
        <fullName evidence="2">Uncharacterized protein</fullName>
    </submittedName>
</protein>
<feature type="chain" id="PRO_5008388359" evidence="1">
    <location>
        <begin position="25"/>
        <end position="132"/>
    </location>
</feature>
<feature type="signal peptide" evidence="1">
    <location>
        <begin position="1"/>
        <end position="24"/>
    </location>
</feature>